<gene>
    <name evidence="2" type="ORF">GCM10010123_01150</name>
</gene>
<dbReference type="InterPro" id="IPR029068">
    <property type="entry name" value="Glyas_Bleomycin-R_OHBP_Dase"/>
</dbReference>
<evidence type="ECO:0000259" key="1">
    <source>
        <dbReference type="Pfam" id="PF13468"/>
    </source>
</evidence>
<sequence length="231" mass="24640">MSRRCSHVLVRVADLARAVADYRALGFDVRYATDPATAQHAHVWFADGPIIELLTTPASARHMRLPIDLVGGRGSGRRMVRWAVQDEGLCDVAVVDEAAPLGEVIAGLRAAGVPVGRQWRWRRRRPDGDVVRFAFAYPRADRVPFLVSPYRPPQRPADVAHANGATGIAAVHVDVHSADAAAFDRITGGDPVFDVRPAQRTAVTAVTIAGWPGATDAALLHGAALRAGAAA</sequence>
<reference evidence="2" key="1">
    <citation type="journal article" date="2014" name="Int. J. Syst. Evol. Microbiol.">
        <title>Complete genome sequence of Corynebacterium casei LMG S-19264T (=DSM 44701T), isolated from a smear-ripened cheese.</title>
        <authorList>
            <consortium name="US DOE Joint Genome Institute (JGI-PGF)"/>
            <person name="Walter F."/>
            <person name="Albersmeier A."/>
            <person name="Kalinowski J."/>
            <person name="Ruckert C."/>
        </authorList>
    </citation>
    <scope>NUCLEOTIDE SEQUENCE</scope>
    <source>
        <strain evidence="2">JCM 3090</strain>
    </source>
</reference>
<dbReference type="AlphaFoldDB" id="A0A8J3B2A9"/>
<dbReference type="SUPFAM" id="SSF54593">
    <property type="entry name" value="Glyoxalase/Bleomycin resistance protein/Dihydroxybiphenyl dioxygenase"/>
    <property type="match status" value="1"/>
</dbReference>
<proteinExistence type="predicted"/>
<comment type="caution">
    <text evidence="2">The sequence shown here is derived from an EMBL/GenBank/DDBJ whole genome shotgun (WGS) entry which is preliminary data.</text>
</comment>
<name>A0A8J3B2A9_9ACTN</name>
<dbReference type="Proteomes" id="UP000649739">
    <property type="component" value="Unassembled WGS sequence"/>
</dbReference>
<dbReference type="Pfam" id="PF13468">
    <property type="entry name" value="Glyoxalase_3"/>
    <property type="match status" value="1"/>
</dbReference>
<dbReference type="EMBL" id="BMQB01000001">
    <property type="protein sequence ID" value="GGJ74956.1"/>
    <property type="molecule type" value="Genomic_DNA"/>
</dbReference>
<organism evidence="2 3">
    <name type="scientific">Pilimelia anulata</name>
    <dbReference type="NCBI Taxonomy" id="53371"/>
    <lineage>
        <taxon>Bacteria</taxon>
        <taxon>Bacillati</taxon>
        <taxon>Actinomycetota</taxon>
        <taxon>Actinomycetes</taxon>
        <taxon>Micromonosporales</taxon>
        <taxon>Micromonosporaceae</taxon>
        <taxon>Pilimelia</taxon>
    </lineage>
</organism>
<keyword evidence="3" id="KW-1185">Reference proteome</keyword>
<accession>A0A8J3B2A9</accession>
<protein>
    <recommendedName>
        <fullName evidence="1">Glyoxalase-like domain-containing protein</fullName>
    </recommendedName>
</protein>
<evidence type="ECO:0000313" key="3">
    <source>
        <dbReference type="Proteomes" id="UP000649739"/>
    </source>
</evidence>
<evidence type="ECO:0000313" key="2">
    <source>
        <dbReference type="EMBL" id="GGJ74956.1"/>
    </source>
</evidence>
<feature type="domain" description="Glyoxalase-like" evidence="1">
    <location>
        <begin position="7"/>
        <end position="182"/>
    </location>
</feature>
<dbReference type="Gene3D" id="3.10.180.10">
    <property type="entry name" value="2,3-Dihydroxybiphenyl 1,2-Dioxygenase, domain 1"/>
    <property type="match status" value="1"/>
</dbReference>
<reference evidence="2" key="2">
    <citation type="submission" date="2020-09" db="EMBL/GenBank/DDBJ databases">
        <authorList>
            <person name="Sun Q."/>
            <person name="Ohkuma M."/>
        </authorList>
    </citation>
    <scope>NUCLEOTIDE SEQUENCE</scope>
    <source>
        <strain evidence="2">JCM 3090</strain>
    </source>
</reference>
<dbReference type="RefSeq" id="WP_189168009.1">
    <property type="nucleotide sequence ID" value="NZ_BMQB01000001.1"/>
</dbReference>
<dbReference type="InterPro" id="IPR025870">
    <property type="entry name" value="Glyoxalase-like_dom"/>
</dbReference>